<comment type="similarity">
    <text evidence="2">Belongs to the TamA family.</text>
</comment>
<keyword evidence="8" id="KW-0998">Cell outer membrane</keyword>
<evidence type="ECO:0000256" key="2">
    <source>
        <dbReference type="ARBA" id="ARBA00010248"/>
    </source>
</evidence>
<evidence type="ECO:0000256" key="11">
    <source>
        <dbReference type="SAM" id="SignalP"/>
    </source>
</evidence>
<proteinExistence type="inferred from homology"/>
<dbReference type="PANTHER" id="PTHR12815">
    <property type="entry name" value="SORTING AND ASSEMBLY MACHINERY SAMM50 PROTEIN FAMILY MEMBER"/>
    <property type="match status" value="1"/>
</dbReference>
<dbReference type="InterPro" id="IPR010827">
    <property type="entry name" value="BamA/TamA_POTRA"/>
</dbReference>
<evidence type="ECO:0000256" key="6">
    <source>
        <dbReference type="ARBA" id="ARBA00022729"/>
    </source>
</evidence>
<dbReference type="Gene3D" id="2.40.160.50">
    <property type="entry name" value="membrane protein fhac: a member of the omp85/tpsb transporter family"/>
    <property type="match status" value="1"/>
</dbReference>
<evidence type="ECO:0000259" key="14">
    <source>
        <dbReference type="Pfam" id="PF17243"/>
    </source>
</evidence>
<evidence type="ECO:0000256" key="3">
    <source>
        <dbReference type="ARBA" id="ARBA00015419"/>
    </source>
</evidence>
<dbReference type="Pfam" id="PF17243">
    <property type="entry name" value="POTRA_TamA_1"/>
    <property type="match status" value="1"/>
</dbReference>
<feature type="domain" description="TamA POTRA" evidence="14">
    <location>
        <begin position="28"/>
        <end position="98"/>
    </location>
</feature>
<dbReference type="GO" id="GO:0009306">
    <property type="term" value="P:protein secretion"/>
    <property type="evidence" value="ECO:0007669"/>
    <property type="project" value="TreeGrafter"/>
</dbReference>
<dbReference type="Proteomes" id="UP000017822">
    <property type="component" value="Unassembled WGS sequence"/>
</dbReference>
<dbReference type="Gene3D" id="3.10.20.310">
    <property type="entry name" value="membrane protein fhac"/>
    <property type="match status" value="3"/>
</dbReference>
<evidence type="ECO:0000259" key="12">
    <source>
        <dbReference type="Pfam" id="PF01103"/>
    </source>
</evidence>
<feature type="signal peptide" evidence="11">
    <location>
        <begin position="1"/>
        <end position="24"/>
    </location>
</feature>
<keyword evidence="5" id="KW-0812">Transmembrane</keyword>
<gene>
    <name evidence="15" type="ORF">F753_11520</name>
</gene>
<dbReference type="PANTHER" id="PTHR12815:SF47">
    <property type="entry name" value="TRANSLOCATION AND ASSEMBLY MODULE SUBUNIT TAMA"/>
    <property type="match status" value="1"/>
</dbReference>
<dbReference type="EMBL" id="AOFQ01000032">
    <property type="protein sequence ID" value="ESQ99265.1"/>
    <property type="molecule type" value="Genomic_DNA"/>
</dbReference>
<keyword evidence="7" id="KW-0472">Membrane</keyword>
<dbReference type="InterPro" id="IPR039910">
    <property type="entry name" value="D15-like"/>
</dbReference>
<keyword evidence="4" id="KW-1134">Transmembrane beta strand</keyword>
<sequence length="575" mass="64265">MCKSNRIGPLVAALVMLSGIHASAAELDVRIEPENRALRENIENYIGDLGDRDARELLRYSRVAQSQAEKALQALGYYRSRIRTDVREGEEPALVLRVRTGEPVKLRNVTVRLDGPAAEFSGFRVAERTLRQGDVLNHGRYEEVKQQFLNQASRFGYFDGRFTQQRLAVDPRENVADVELVFDSGPRYRLGDVRFEGDSPFDDDLLARMVPFETDTPYDSELIAELSQALQSSGYFEGVRVDANPSGANQQRIPVSVALTTRKPRTFGFGLGYSTDVGPRVRLDWTRHWVKPQGHSYGAEAELSAPRQNVGFWYDIPLDPPLTDKLRFVGGYQYEEIAGTDSLSRLLKVGPEWHSQLPSGWLRVLSLKWQHEEYRLGDDSGTSTLLMPGVAYSYLRSDNRIDPSRGYRLQFEVAAAKAGVLSDADLVHANVQLRGLTTLAQRHRFLGRVQLGGNWTDEYVNVPPSLRYFAGGDQSVRGYDYQSLSPTNSDGDKIGGRYQFAVSAEYQYSIAEKWRVATFVDQGNAFNSLEIPTLKSAVGVGVRWVSPVGPIRVDVAHPLDGDGGVRLHFSMGPEL</sequence>
<evidence type="ECO:0000313" key="15">
    <source>
        <dbReference type="EMBL" id="ESQ99265.1"/>
    </source>
</evidence>
<evidence type="ECO:0000256" key="9">
    <source>
        <dbReference type="ARBA" id="ARBA00033063"/>
    </source>
</evidence>
<feature type="chain" id="PRO_5004727412" description="Translocation and assembly module subunit TamA" evidence="11">
    <location>
        <begin position="25"/>
        <end position="575"/>
    </location>
</feature>
<evidence type="ECO:0000256" key="5">
    <source>
        <dbReference type="ARBA" id="ARBA00022692"/>
    </source>
</evidence>
<evidence type="ECO:0000256" key="4">
    <source>
        <dbReference type="ARBA" id="ARBA00022452"/>
    </source>
</evidence>
<organism evidence="15 16">
    <name type="scientific">Stutzerimonas chloritidismutans AW-1</name>
    <dbReference type="NCBI Taxonomy" id="1263865"/>
    <lineage>
        <taxon>Bacteria</taxon>
        <taxon>Pseudomonadati</taxon>
        <taxon>Pseudomonadota</taxon>
        <taxon>Gammaproteobacteria</taxon>
        <taxon>Pseudomonadales</taxon>
        <taxon>Pseudomonadaceae</taxon>
        <taxon>Stutzerimonas</taxon>
    </lineage>
</organism>
<dbReference type="AlphaFoldDB" id="V4PSX2"/>
<dbReference type="GO" id="GO:0009279">
    <property type="term" value="C:cell outer membrane"/>
    <property type="evidence" value="ECO:0007669"/>
    <property type="project" value="UniProtKB-SubCell"/>
</dbReference>
<dbReference type="PATRIC" id="fig|1263865.4.peg.2235"/>
<dbReference type="Pfam" id="PF07244">
    <property type="entry name" value="POTRA"/>
    <property type="match status" value="1"/>
</dbReference>
<feature type="domain" description="Bacterial surface antigen (D15)" evidence="12">
    <location>
        <begin position="268"/>
        <end position="572"/>
    </location>
</feature>
<dbReference type="FunFam" id="2.40.160.50:FF:000012">
    <property type="entry name" value="Outer membrane protein Omp85 family"/>
    <property type="match status" value="1"/>
</dbReference>
<dbReference type="GO" id="GO:0097347">
    <property type="term" value="C:TAM protein secretion complex"/>
    <property type="evidence" value="ECO:0007669"/>
    <property type="project" value="TreeGrafter"/>
</dbReference>
<dbReference type="InterPro" id="IPR035243">
    <property type="entry name" value="TamA_POTRA_Dom_1"/>
</dbReference>
<evidence type="ECO:0000256" key="1">
    <source>
        <dbReference type="ARBA" id="ARBA00004442"/>
    </source>
</evidence>
<evidence type="ECO:0000256" key="8">
    <source>
        <dbReference type="ARBA" id="ARBA00023237"/>
    </source>
</evidence>
<evidence type="ECO:0000256" key="7">
    <source>
        <dbReference type="ARBA" id="ARBA00023136"/>
    </source>
</evidence>
<evidence type="ECO:0000259" key="13">
    <source>
        <dbReference type="Pfam" id="PF07244"/>
    </source>
</evidence>
<feature type="domain" description="POTRA" evidence="13">
    <location>
        <begin position="188"/>
        <end position="249"/>
    </location>
</feature>
<accession>V4PSX2</accession>
<evidence type="ECO:0000313" key="16">
    <source>
        <dbReference type="Proteomes" id="UP000017822"/>
    </source>
</evidence>
<comment type="subcellular location">
    <subcellularLocation>
        <location evidence="1">Cell outer membrane</location>
    </subcellularLocation>
</comment>
<name>V4PSX2_STUCH</name>
<dbReference type="Pfam" id="PF01103">
    <property type="entry name" value="Omp85"/>
    <property type="match status" value="1"/>
</dbReference>
<comment type="subunit">
    <text evidence="10">Interacts with TamB to form the translocation and assembly module (TAM).</text>
</comment>
<evidence type="ECO:0000256" key="10">
    <source>
        <dbReference type="ARBA" id="ARBA00093548"/>
    </source>
</evidence>
<reference evidence="15 16" key="1">
    <citation type="submission" date="2013-07" db="EMBL/GenBank/DDBJ databases">
        <authorList>
            <person name="Schaap P.J."/>
            <person name="Mehboob F."/>
            <person name="Oosterkamp M.J."/>
            <person name="de Vos W.M."/>
            <person name="Stams A.J.M."/>
            <person name="Koehorst J.J."/>
        </authorList>
    </citation>
    <scope>NUCLEOTIDE SEQUENCE [LARGE SCALE GENOMIC DNA]</scope>
    <source>
        <strain evidence="15 16">AW-1</strain>
    </source>
</reference>
<dbReference type="InterPro" id="IPR000184">
    <property type="entry name" value="Bac_surfAg_D15"/>
</dbReference>
<comment type="caution">
    <text evidence="15">The sequence shown here is derived from an EMBL/GenBank/DDBJ whole genome shotgun (WGS) entry which is preliminary data.</text>
</comment>
<protein>
    <recommendedName>
        <fullName evidence="3">Translocation and assembly module subunit TamA</fullName>
    </recommendedName>
    <alternativeName>
        <fullName evidence="9">Autotransporter assembly factor TamA</fullName>
    </alternativeName>
</protein>
<keyword evidence="6 11" id="KW-0732">Signal</keyword>